<dbReference type="Proteomes" id="UP001597116">
    <property type="component" value="Unassembled WGS sequence"/>
</dbReference>
<dbReference type="EMBL" id="JBHTLP010000011">
    <property type="protein sequence ID" value="MFD1143003.1"/>
    <property type="molecule type" value="Genomic_DNA"/>
</dbReference>
<protein>
    <submittedName>
        <fullName evidence="1">Uncharacterized protein</fullName>
    </submittedName>
</protein>
<accession>A0ABW3Q5Z8</accession>
<sequence length="178" mass="20373">MNFNWAAQVVQFRAGSQIKAYSANQVERFTYLDRQANTIRKFATVSCPAKSGLRQPQIFEEVFQGTLPVYRKLTTSQGLIKFGNLSGFSSDAELVRDLNNYTYLVYFQDELVPLTAFYRQIWPSLRAVFKKEFTEYRINRATNVVGQLRLISRYNYLAEKPVSASLAEEQAQISVGGK</sequence>
<evidence type="ECO:0000313" key="1">
    <source>
        <dbReference type="EMBL" id="MFD1143003.1"/>
    </source>
</evidence>
<evidence type="ECO:0000313" key="2">
    <source>
        <dbReference type="Proteomes" id="UP001597116"/>
    </source>
</evidence>
<reference evidence="2" key="1">
    <citation type="journal article" date="2019" name="Int. J. Syst. Evol. Microbiol.">
        <title>The Global Catalogue of Microorganisms (GCM) 10K type strain sequencing project: providing services to taxonomists for standard genome sequencing and annotation.</title>
        <authorList>
            <consortium name="The Broad Institute Genomics Platform"/>
            <consortium name="The Broad Institute Genome Sequencing Center for Infectious Disease"/>
            <person name="Wu L."/>
            <person name="Ma J."/>
        </authorList>
    </citation>
    <scope>NUCLEOTIDE SEQUENCE [LARGE SCALE GENOMIC DNA]</scope>
    <source>
        <strain evidence="2">CCUG 55608</strain>
    </source>
</reference>
<keyword evidence="2" id="KW-1185">Reference proteome</keyword>
<comment type="caution">
    <text evidence="1">The sequence shown here is derived from an EMBL/GenBank/DDBJ whole genome shotgun (WGS) entry which is preliminary data.</text>
</comment>
<proteinExistence type="predicted"/>
<name>A0ABW3Q5Z8_9BACT</name>
<gene>
    <name evidence="1" type="ORF">ACFQ4C_17890</name>
</gene>
<dbReference type="RefSeq" id="WP_265990829.1">
    <property type="nucleotide sequence ID" value="NZ_CP110973.1"/>
</dbReference>
<organism evidence="1 2">
    <name type="scientific">Larkinella insperata</name>
    <dbReference type="NCBI Taxonomy" id="332158"/>
    <lineage>
        <taxon>Bacteria</taxon>
        <taxon>Pseudomonadati</taxon>
        <taxon>Bacteroidota</taxon>
        <taxon>Cytophagia</taxon>
        <taxon>Cytophagales</taxon>
        <taxon>Spirosomataceae</taxon>
        <taxon>Larkinella</taxon>
    </lineage>
</organism>